<dbReference type="Pfam" id="PF10342">
    <property type="entry name" value="Kre9_KNH"/>
    <property type="match status" value="1"/>
</dbReference>
<accession>A0ABR4BPM2</accession>
<protein>
    <recommendedName>
        <fullName evidence="4">Yeast cell wall synthesis Kre9/Knh1-like N-terminal domain-containing protein</fullName>
    </recommendedName>
</protein>
<dbReference type="PANTHER" id="PTHR40633:SF1">
    <property type="entry name" value="GPI ANCHORED SERINE-THREONINE RICH PROTEIN (AFU_ORTHOLOGUE AFUA_1G03630)"/>
    <property type="match status" value="1"/>
</dbReference>
<sequence>MWLVPAISLFYLVEITAAAFTNPDFQNAQIGKPFTVTWSSPPPPPISLKLLEHKVLHRPDRTQIAVVGTIANTVSGDPGSYVWTQGEDLKENVTYVVQLLGAGGQEQLSENFKLLGKAVLPVSTTSMASTSPTSSAINLLASNPTQTPTPSLGSHLPKPKTQPNLNVRIAISLTIITILILIVVALIFYERGKRAALQKFDLGSSFGSSFTDRERGDGSDGLQLVEGCQIDGSGRMVADCTTCGSGIVVGHGESGGDVGEDGQVKVLNEEEEAKKRKMKSMSSIYELG</sequence>
<feature type="transmembrane region" description="Helical" evidence="2">
    <location>
        <begin position="169"/>
        <end position="189"/>
    </location>
</feature>
<dbReference type="InterPro" id="IPR018466">
    <property type="entry name" value="Kre9/Knh1-like_N"/>
</dbReference>
<proteinExistence type="predicted"/>
<feature type="chain" id="PRO_5046185446" description="Yeast cell wall synthesis Kre9/Knh1-like N-terminal domain-containing protein" evidence="3">
    <location>
        <begin position="19"/>
        <end position="288"/>
    </location>
</feature>
<organism evidence="5 6">
    <name type="scientific">Oculimacula yallundae</name>
    <dbReference type="NCBI Taxonomy" id="86028"/>
    <lineage>
        <taxon>Eukaryota</taxon>
        <taxon>Fungi</taxon>
        <taxon>Dikarya</taxon>
        <taxon>Ascomycota</taxon>
        <taxon>Pezizomycotina</taxon>
        <taxon>Leotiomycetes</taxon>
        <taxon>Helotiales</taxon>
        <taxon>Ploettnerulaceae</taxon>
        <taxon>Oculimacula</taxon>
    </lineage>
</organism>
<feature type="signal peptide" evidence="3">
    <location>
        <begin position="1"/>
        <end position="18"/>
    </location>
</feature>
<keyword evidence="6" id="KW-1185">Reference proteome</keyword>
<dbReference type="Proteomes" id="UP001595075">
    <property type="component" value="Unassembled WGS sequence"/>
</dbReference>
<dbReference type="InterPro" id="IPR052982">
    <property type="entry name" value="SRP1/TIP1-like"/>
</dbReference>
<comment type="caution">
    <text evidence="5">The sequence shown here is derived from an EMBL/GenBank/DDBJ whole genome shotgun (WGS) entry which is preliminary data.</text>
</comment>
<evidence type="ECO:0000313" key="5">
    <source>
        <dbReference type="EMBL" id="KAL2059735.1"/>
    </source>
</evidence>
<evidence type="ECO:0000259" key="4">
    <source>
        <dbReference type="Pfam" id="PF10342"/>
    </source>
</evidence>
<feature type="domain" description="Yeast cell wall synthesis Kre9/Knh1-like N-terminal" evidence="4">
    <location>
        <begin position="27"/>
        <end position="113"/>
    </location>
</feature>
<evidence type="ECO:0000256" key="2">
    <source>
        <dbReference type="SAM" id="Phobius"/>
    </source>
</evidence>
<dbReference type="EMBL" id="JAZHXI010000027">
    <property type="protein sequence ID" value="KAL2059735.1"/>
    <property type="molecule type" value="Genomic_DNA"/>
</dbReference>
<keyword evidence="2" id="KW-1133">Transmembrane helix</keyword>
<name>A0ABR4BPM2_9HELO</name>
<keyword evidence="2" id="KW-0472">Membrane</keyword>
<evidence type="ECO:0000256" key="1">
    <source>
        <dbReference type="ARBA" id="ARBA00022729"/>
    </source>
</evidence>
<dbReference type="PANTHER" id="PTHR40633">
    <property type="entry name" value="MATRIX PROTEIN, PUTATIVE (AFU_ORTHOLOGUE AFUA_8G05410)-RELATED"/>
    <property type="match status" value="1"/>
</dbReference>
<evidence type="ECO:0000256" key="3">
    <source>
        <dbReference type="SAM" id="SignalP"/>
    </source>
</evidence>
<keyword evidence="2" id="KW-0812">Transmembrane</keyword>
<reference evidence="5 6" key="1">
    <citation type="journal article" date="2024" name="Commun. Biol.">
        <title>Comparative genomic analysis of thermophilic fungi reveals convergent evolutionary adaptations and gene losses.</title>
        <authorList>
            <person name="Steindorff A.S."/>
            <person name="Aguilar-Pontes M.V."/>
            <person name="Robinson A.J."/>
            <person name="Andreopoulos B."/>
            <person name="LaButti K."/>
            <person name="Kuo A."/>
            <person name="Mondo S."/>
            <person name="Riley R."/>
            <person name="Otillar R."/>
            <person name="Haridas S."/>
            <person name="Lipzen A."/>
            <person name="Grimwood J."/>
            <person name="Schmutz J."/>
            <person name="Clum A."/>
            <person name="Reid I.D."/>
            <person name="Moisan M.C."/>
            <person name="Butler G."/>
            <person name="Nguyen T.T.M."/>
            <person name="Dewar K."/>
            <person name="Conant G."/>
            <person name="Drula E."/>
            <person name="Henrissat B."/>
            <person name="Hansel C."/>
            <person name="Singer S."/>
            <person name="Hutchinson M.I."/>
            <person name="de Vries R.P."/>
            <person name="Natvig D.O."/>
            <person name="Powell A.J."/>
            <person name="Tsang A."/>
            <person name="Grigoriev I.V."/>
        </authorList>
    </citation>
    <scope>NUCLEOTIDE SEQUENCE [LARGE SCALE GENOMIC DNA]</scope>
    <source>
        <strain evidence="5 6">CBS 494.80</strain>
    </source>
</reference>
<gene>
    <name evidence="5" type="ORF">VTL71DRAFT_10227</name>
</gene>
<evidence type="ECO:0000313" key="6">
    <source>
        <dbReference type="Proteomes" id="UP001595075"/>
    </source>
</evidence>
<keyword evidence="1 3" id="KW-0732">Signal</keyword>